<reference evidence="1 2" key="1">
    <citation type="submission" date="2019-05" db="EMBL/GenBank/DDBJ databases">
        <title>Verrucobacter flavum gen. nov., sp. nov. a new member of the family Verrucomicrobiaceae.</title>
        <authorList>
            <person name="Szuroczki S."/>
            <person name="Abbaszade G."/>
            <person name="Szabo A."/>
            <person name="Felfoldi T."/>
            <person name="Schumann P."/>
            <person name="Boka K."/>
            <person name="Keki Z."/>
            <person name="Toumi M."/>
            <person name="Toth E."/>
        </authorList>
    </citation>
    <scope>NUCLEOTIDE SEQUENCE [LARGE SCALE GENOMIC DNA]</scope>
    <source>
        <strain evidence="1 2">MG-N-17</strain>
    </source>
</reference>
<comment type="caution">
    <text evidence="1">The sequence shown here is derived from an EMBL/GenBank/DDBJ whole genome shotgun (WGS) entry which is preliminary data.</text>
</comment>
<dbReference type="Pfam" id="PF11013">
    <property type="entry name" value="DUF2851"/>
    <property type="match status" value="1"/>
</dbReference>
<accession>A0A5R8KGY5</accession>
<evidence type="ECO:0000313" key="1">
    <source>
        <dbReference type="EMBL" id="TLD71566.1"/>
    </source>
</evidence>
<sequence>MMVSMPYPLAARYTQFLDAVFGGLAEPTSPSWPGAFSELDLQSLWFSGEFGHSFLTTCGQQVTIRDFGIWNHSAGPDFIQTCVQIGDKTWRGAIELDPDARDWERHGHGSNADYNHVVLHLFTQTPLARFYTRNSEHREIVQVHLQPEMLAANAVPRRQAEAHLGRCFTPLASMQDAKIHSLIEAAAEHRLERKSARLQTLIAIHGRDQAIYQTLAAILGYRPNQRAFTILAQRLPLKLLLKKPRNERESLLFGVAGHLEPIKDEDTSPDTRLYLKTLWSEWWKRRHAFLTWLEPATLPPWQNTSSRPGNHPQRRLGALVSILGSWRPITAPLRNREWDLKKFCDALASLDHPYWSHHYTLLSKPIVRPMALLGKTRIREILANLVYPLLIPDQPELGDEYLQLSAALDNHKVRRAALRLFGNDPRSAAFQKRLHQQQGLLQLYEDFCLEDHSACSECPFPERLREWS</sequence>
<gene>
    <name evidence="1" type="ORF">FEM03_05325</name>
</gene>
<protein>
    <submittedName>
        <fullName evidence="1">DUF2851 family protein</fullName>
    </submittedName>
</protein>
<organism evidence="1 2">
    <name type="scientific">Phragmitibacter flavus</name>
    <dbReference type="NCBI Taxonomy" id="2576071"/>
    <lineage>
        <taxon>Bacteria</taxon>
        <taxon>Pseudomonadati</taxon>
        <taxon>Verrucomicrobiota</taxon>
        <taxon>Verrucomicrobiia</taxon>
        <taxon>Verrucomicrobiales</taxon>
        <taxon>Verrucomicrobiaceae</taxon>
        <taxon>Phragmitibacter</taxon>
    </lineage>
</organism>
<proteinExistence type="predicted"/>
<dbReference type="AlphaFoldDB" id="A0A5R8KGY5"/>
<evidence type="ECO:0000313" key="2">
    <source>
        <dbReference type="Proteomes" id="UP000306196"/>
    </source>
</evidence>
<dbReference type="EMBL" id="VAUV01000004">
    <property type="protein sequence ID" value="TLD71566.1"/>
    <property type="molecule type" value="Genomic_DNA"/>
</dbReference>
<dbReference type="Proteomes" id="UP000306196">
    <property type="component" value="Unassembled WGS sequence"/>
</dbReference>
<dbReference type="InterPro" id="IPR021272">
    <property type="entry name" value="DUF2851"/>
</dbReference>
<dbReference type="OrthoDB" id="148404at2"/>
<keyword evidence="2" id="KW-1185">Reference proteome</keyword>
<name>A0A5R8KGY5_9BACT</name>